<dbReference type="Gene3D" id="1.20.1640.10">
    <property type="entry name" value="Multidrug efflux transporter AcrB transmembrane domain"/>
    <property type="match status" value="2"/>
</dbReference>
<evidence type="ECO:0000313" key="3">
    <source>
        <dbReference type="Proteomes" id="UP000537126"/>
    </source>
</evidence>
<dbReference type="SUPFAM" id="SSF82693">
    <property type="entry name" value="Multidrug efflux transporter AcrB pore domain, PN1, PN2, PC1 and PC2 subdomains"/>
    <property type="match status" value="2"/>
</dbReference>
<keyword evidence="1" id="KW-1133">Transmembrane helix</keyword>
<dbReference type="AlphaFoldDB" id="A0A846MQF1"/>
<dbReference type="InterPro" id="IPR027463">
    <property type="entry name" value="AcrB_DN_DC_subdom"/>
</dbReference>
<gene>
    <name evidence="2" type="ORF">FHS56_001202</name>
</gene>
<feature type="transmembrane region" description="Helical" evidence="1">
    <location>
        <begin position="899"/>
        <end position="921"/>
    </location>
</feature>
<dbReference type="GO" id="GO:0005886">
    <property type="term" value="C:plasma membrane"/>
    <property type="evidence" value="ECO:0007669"/>
    <property type="project" value="TreeGrafter"/>
</dbReference>
<accession>A0A846MQF1</accession>
<dbReference type="EMBL" id="JAASRN010000002">
    <property type="protein sequence ID" value="NIK73689.1"/>
    <property type="molecule type" value="Genomic_DNA"/>
</dbReference>
<feature type="transmembrane region" description="Helical" evidence="1">
    <location>
        <begin position="463"/>
        <end position="488"/>
    </location>
</feature>
<feature type="transmembrane region" description="Helical" evidence="1">
    <location>
        <begin position="523"/>
        <end position="544"/>
    </location>
</feature>
<dbReference type="PANTHER" id="PTHR32063">
    <property type="match status" value="1"/>
</dbReference>
<dbReference type="Proteomes" id="UP000537126">
    <property type="component" value="Unassembled WGS sequence"/>
</dbReference>
<feature type="transmembrane region" description="Helical" evidence="1">
    <location>
        <begin position="359"/>
        <end position="379"/>
    </location>
</feature>
<feature type="transmembrane region" description="Helical" evidence="1">
    <location>
        <begin position="385"/>
        <end position="409"/>
    </location>
</feature>
<dbReference type="RefSeq" id="WP_166918965.1">
    <property type="nucleotide sequence ID" value="NZ_JAASRN010000002.1"/>
</dbReference>
<evidence type="ECO:0000313" key="2">
    <source>
        <dbReference type="EMBL" id="NIK73689.1"/>
    </source>
</evidence>
<feature type="transmembrane region" description="Helical" evidence="1">
    <location>
        <begin position="847"/>
        <end position="866"/>
    </location>
</feature>
<dbReference type="Gene3D" id="3.30.70.1320">
    <property type="entry name" value="Multidrug efflux transporter AcrB pore domain like"/>
    <property type="match status" value="1"/>
</dbReference>
<proteinExistence type="predicted"/>
<feature type="transmembrane region" description="Helical" evidence="1">
    <location>
        <begin position="942"/>
        <end position="963"/>
    </location>
</feature>
<protein>
    <submittedName>
        <fullName evidence="2">Multidrug efflux pump subunit AcrB</fullName>
    </submittedName>
</protein>
<dbReference type="Pfam" id="PF00873">
    <property type="entry name" value="ACR_tran"/>
    <property type="match status" value="1"/>
</dbReference>
<feature type="transmembrane region" description="Helical" evidence="1">
    <location>
        <begin position="873"/>
        <end position="893"/>
    </location>
</feature>
<dbReference type="PANTHER" id="PTHR32063:SF0">
    <property type="entry name" value="SWARMING MOTILITY PROTEIN SWRC"/>
    <property type="match status" value="1"/>
</dbReference>
<feature type="transmembrane region" description="Helical" evidence="1">
    <location>
        <begin position="12"/>
        <end position="32"/>
    </location>
</feature>
<feature type="transmembrane region" description="Helical" evidence="1">
    <location>
        <begin position="337"/>
        <end position="352"/>
    </location>
</feature>
<dbReference type="GO" id="GO:0042910">
    <property type="term" value="F:xenobiotic transmembrane transporter activity"/>
    <property type="evidence" value="ECO:0007669"/>
    <property type="project" value="TreeGrafter"/>
</dbReference>
<name>A0A846MQF1_9BACT</name>
<keyword evidence="1" id="KW-0812">Transmembrane</keyword>
<comment type="caution">
    <text evidence="2">The sequence shown here is derived from an EMBL/GenBank/DDBJ whole genome shotgun (WGS) entry which is preliminary data.</text>
</comment>
<organism evidence="2 3">
    <name type="scientific">Thermonema lapsum</name>
    <dbReference type="NCBI Taxonomy" id="28195"/>
    <lineage>
        <taxon>Bacteria</taxon>
        <taxon>Pseudomonadati</taxon>
        <taxon>Bacteroidota</taxon>
        <taxon>Cytophagia</taxon>
        <taxon>Cytophagales</taxon>
        <taxon>Thermonemataceae</taxon>
        <taxon>Thermonema</taxon>
    </lineage>
</organism>
<dbReference type="SUPFAM" id="SSF82866">
    <property type="entry name" value="Multidrug efflux transporter AcrB transmembrane domain"/>
    <property type="match status" value="2"/>
</dbReference>
<dbReference type="PRINTS" id="PR00702">
    <property type="entry name" value="ACRIFLAVINRP"/>
</dbReference>
<dbReference type="Gene3D" id="3.30.70.1430">
    <property type="entry name" value="Multidrug efflux transporter AcrB pore domain"/>
    <property type="match status" value="2"/>
</dbReference>
<feature type="transmembrane region" description="Helical" evidence="1">
    <location>
        <begin position="975"/>
        <end position="1001"/>
    </location>
</feature>
<keyword evidence="1" id="KW-0472">Membrane</keyword>
<evidence type="ECO:0000256" key="1">
    <source>
        <dbReference type="SAM" id="Phobius"/>
    </source>
</evidence>
<sequence>MFKYLFQRPVAVLMVSAVVVIFSIVAFLQLPVSLLPDIDVTRMIVKVQYPGASPQEVEQQVLRLLRESMLTLQHLKEVESQAEEEGGRLLLFFDYGTNMDLAFIEANEVIDRLSSRLPRQLPRPQVIRLNTNDVPIARLQVTHKKEAATQPTQLSEMAEKVLKKRIEALPGVALVDVNGLYRRSLWIFPKKEKLAAHRIDERLLIESIQENNSELTAISIRDGNYRYYLRIGAPLQDIESLRRLPVRIDAQRSVPLGEVAQVVDSVETPKGFHLFQLKEGVVINIHKQSSARMPLVMQSLDTLMQELRHDYPALNFALTQSQYEVLDMSISNLKNDLLFGGIGAFVVLLLFIGNYRVPFLIGVVLPTSLIMSFSVFYLFGVSLNVISLAGLTLGLGMTIDNAIIIFEHIGKMRKAGMPLLESCVKGTAEMVPPLVSSALTTQAVFIPLVFLDGLSGALSYDQAVAVGAILLTSLLVSFFLLPLLYLLLFRNSKQLPREDNRLYLWALKGYKKLYYWCLARRQLVFPALLLLGIAGLGIAFFLPIEGMPTLKRKDMSLQVEWHEPISPQENKRRIESLLRQFSKHYTLSESDIGQTQYMLQTANATGQQADIYFLFDSYQERKQFEQLIANYFSRHYPTASVRLSEAPNIFDMIFRPEKPYWSARFRSIRSMETVPLQQLRPIADSLRSLFPQATWQADAGMKERTLVSVEVQQTALQRYGVSYEMLLQTLKSTFSENTVDYLHNYDEAVPIVVAYRGNDFYEKLHNRYVVIDSLQRYPLSLFVKVNTDETHRSLTADRAGIYHALHATSALPVEAAESAATHLAHSHRLRVDFSGQHYDDRQNIKNMFFILAVSILLLYFILGIEFESLRQPLIVIFTLPLGFTGSFLLLWLAGESLNVMAAIGLVVMLGIIDNESILKIDAINRLRRSMPLDEAIAKAGEITFKPIFMTSLTNILALTPFLFDSSMAGDLQRPFVLAIIGGLSIGSFTSLFFVPLMYRALTANKSKAKQKSAI</sequence>
<dbReference type="Gene3D" id="3.30.2090.10">
    <property type="entry name" value="Multidrug efflux transporter AcrB TolC docking domain, DN and DC subdomains"/>
    <property type="match status" value="2"/>
</dbReference>
<reference evidence="2 3" key="1">
    <citation type="submission" date="2020-03" db="EMBL/GenBank/DDBJ databases">
        <title>Genomic Encyclopedia of Type Strains, Phase IV (KMG-IV): sequencing the most valuable type-strain genomes for metagenomic binning, comparative biology and taxonomic classification.</title>
        <authorList>
            <person name="Goeker M."/>
        </authorList>
    </citation>
    <scope>NUCLEOTIDE SEQUENCE [LARGE SCALE GENOMIC DNA]</scope>
    <source>
        <strain evidence="2 3">DSM 5718</strain>
    </source>
</reference>
<keyword evidence="3" id="KW-1185">Reference proteome</keyword>
<dbReference type="SUPFAM" id="SSF82714">
    <property type="entry name" value="Multidrug efflux transporter AcrB TolC docking domain, DN and DC subdomains"/>
    <property type="match status" value="1"/>
</dbReference>
<feature type="transmembrane region" description="Helical" evidence="1">
    <location>
        <begin position="430"/>
        <end position="451"/>
    </location>
</feature>
<dbReference type="Gene3D" id="3.30.70.1440">
    <property type="entry name" value="Multidrug efflux transporter AcrB pore domain"/>
    <property type="match status" value="1"/>
</dbReference>
<dbReference type="InterPro" id="IPR001036">
    <property type="entry name" value="Acrflvin-R"/>
</dbReference>